<dbReference type="Proteomes" id="UP000273119">
    <property type="component" value="Unassembled WGS sequence"/>
</dbReference>
<protein>
    <recommendedName>
        <fullName evidence="4">YcxB family protein</fullName>
    </recommendedName>
</protein>
<sequence length="168" mass="18301">MHSVQRQLTEAEIAALATAPRRKILFPLLGWSYLAVLVVVGVVTFLLAGWQATILFLVLITFAFGVAAAIGVPLGSRLAKNTVRSRLGPDNVLTVAWDQGGFSWVGWGATISAPHRDVKWAKRAGQTWVIRFRIRNATDPYVIALPLDFVPDAALQQWRAQGVQVSGA</sequence>
<proteinExistence type="predicted"/>
<keyword evidence="1" id="KW-1133">Transmembrane helix</keyword>
<feature type="transmembrane region" description="Helical" evidence="1">
    <location>
        <begin position="28"/>
        <end position="48"/>
    </location>
</feature>
<dbReference type="AlphaFoldDB" id="A0A496PJU9"/>
<feature type="transmembrane region" description="Helical" evidence="1">
    <location>
        <begin position="54"/>
        <end position="76"/>
    </location>
</feature>
<dbReference type="EMBL" id="QQXL01000003">
    <property type="protein sequence ID" value="RKW70700.1"/>
    <property type="molecule type" value="Genomic_DNA"/>
</dbReference>
<evidence type="ECO:0008006" key="4">
    <source>
        <dbReference type="Google" id="ProtNLM"/>
    </source>
</evidence>
<keyword evidence="3" id="KW-1185">Reference proteome</keyword>
<accession>A0A496PJU9</accession>
<evidence type="ECO:0000313" key="3">
    <source>
        <dbReference type="Proteomes" id="UP000273119"/>
    </source>
</evidence>
<evidence type="ECO:0000256" key="1">
    <source>
        <dbReference type="SAM" id="Phobius"/>
    </source>
</evidence>
<name>A0A496PJU9_9MICC</name>
<reference evidence="2 3" key="1">
    <citation type="submission" date="2018-07" db="EMBL/GenBank/DDBJ databases">
        <title>Arthrobacter sp. nov., isolated from raw cow's milk with high bacterial count.</title>
        <authorList>
            <person name="Hahne J."/>
            <person name="Isele D."/>
            <person name="Lipski A."/>
        </authorList>
    </citation>
    <scope>NUCLEOTIDE SEQUENCE [LARGE SCALE GENOMIC DNA]</scope>
    <source>
        <strain evidence="2 3">JZ R-183</strain>
    </source>
</reference>
<keyword evidence="1" id="KW-0472">Membrane</keyword>
<keyword evidence="1" id="KW-0812">Transmembrane</keyword>
<comment type="caution">
    <text evidence="2">The sequence shown here is derived from an EMBL/GenBank/DDBJ whole genome shotgun (WGS) entry which is preliminary data.</text>
</comment>
<gene>
    <name evidence="2" type="ORF">DWQ67_06210</name>
</gene>
<organism evidence="2 3">
    <name type="scientific">Galactobacter caseinivorans</name>
    <dbReference type="NCBI Taxonomy" id="2676123"/>
    <lineage>
        <taxon>Bacteria</taxon>
        <taxon>Bacillati</taxon>
        <taxon>Actinomycetota</taxon>
        <taxon>Actinomycetes</taxon>
        <taxon>Micrococcales</taxon>
        <taxon>Micrococcaceae</taxon>
        <taxon>Galactobacter</taxon>
    </lineage>
</organism>
<evidence type="ECO:0000313" key="2">
    <source>
        <dbReference type="EMBL" id="RKW70700.1"/>
    </source>
</evidence>